<dbReference type="Pfam" id="PF17129">
    <property type="entry name" value="Peptidase_M99_C"/>
    <property type="match status" value="1"/>
</dbReference>
<gene>
    <name evidence="4" type="ORF">DSM19430T_11700</name>
</gene>
<dbReference type="Proteomes" id="UP000503820">
    <property type="component" value="Unassembled WGS sequence"/>
</dbReference>
<feature type="domain" description="Metallo-carboxypeptidase C-terminal" evidence="3">
    <location>
        <begin position="326"/>
        <end position="420"/>
    </location>
</feature>
<dbReference type="Gene3D" id="3.40.630.10">
    <property type="entry name" value="Zn peptidases"/>
    <property type="match status" value="1"/>
</dbReference>
<accession>A0A7J0BS01</accession>
<evidence type="ECO:0000313" key="4">
    <source>
        <dbReference type="EMBL" id="GFM36486.1"/>
    </source>
</evidence>
<protein>
    <submittedName>
        <fullName evidence="4">Lipoprotein</fullName>
    </submittedName>
</protein>
<dbReference type="Pfam" id="PF17033">
    <property type="entry name" value="Peptidase_M99"/>
    <property type="match status" value="1"/>
</dbReference>
<reference evidence="4 5" key="1">
    <citation type="submission" date="2020-05" db="EMBL/GenBank/DDBJ databases">
        <title>Draft genome sequence of Desulfovibrio psychrotolerans JS1T.</title>
        <authorList>
            <person name="Ueno A."/>
            <person name="Tamazawa S."/>
            <person name="Tamamura S."/>
            <person name="Murakami T."/>
            <person name="Kiyama T."/>
            <person name="Inomata H."/>
            <person name="Amano Y."/>
            <person name="Miyakawa K."/>
            <person name="Tamaki H."/>
            <person name="Naganuma T."/>
            <person name="Kaneko K."/>
        </authorList>
    </citation>
    <scope>NUCLEOTIDE SEQUENCE [LARGE SCALE GENOMIC DNA]</scope>
    <source>
        <strain evidence="4 5">JS1</strain>
    </source>
</reference>
<dbReference type="CDD" id="cd06243">
    <property type="entry name" value="M14_CP_Csd4-like"/>
    <property type="match status" value="1"/>
</dbReference>
<dbReference type="InterPro" id="IPR033397">
    <property type="entry name" value="Metallo_peptidase_C"/>
</dbReference>
<dbReference type="InterPro" id="IPR031489">
    <property type="entry name" value="Peptidase_M99"/>
</dbReference>
<dbReference type="SUPFAM" id="SSF53187">
    <property type="entry name" value="Zn-dependent exopeptidases"/>
    <property type="match status" value="1"/>
</dbReference>
<dbReference type="EMBL" id="BLVP01000006">
    <property type="protein sequence ID" value="GFM36486.1"/>
    <property type="molecule type" value="Genomic_DNA"/>
</dbReference>
<comment type="caution">
    <text evidence="4">The sequence shown here is derived from an EMBL/GenBank/DDBJ whole genome shotgun (WGS) entry which is preliminary data.</text>
</comment>
<name>A0A7J0BS01_9BACT</name>
<evidence type="ECO:0000313" key="5">
    <source>
        <dbReference type="Proteomes" id="UP000503820"/>
    </source>
</evidence>
<dbReference type="AlphaFoldDB" id="A0A7J0BS01"/>
<keyword evidence="4" id="KW-0449">Lipoprotein</keyword>
<organism evidence="4 5">
    <name type="scientific">Desulfovibrio psychrotolerans</name>
    <dbReference type="NCBI Taxonomy" id="415242"/>
    <lineage>
        <taxon>Bacteria</taxon>
        <taxon>Pseudomonadati</taxon>
        <taxon>Thermodesulfobacteriota</taxon>
        <taxon>Desulfovibrionia</taxon>
        <taxon>Desulfovibrionales</taxon>
        <taxon>Desulfovibrionaceae</taxon>
        <taxon>Desulfovibrio</taxon>
    </lineage>
</organism>
<evidence type="ECO:0000256" key="1">
    <source>
        <dbReference type="SAM" id="MobiDB-lite"/>
    </source>
</evidence>
<evidence type="ECO:0000259" key="3">
    <source>
        <dbReference type="Pfam" id="PF17129"/>
    </source>
</evidence>
<proteinExistence type="predicted"/>
<evidence type="ECO:0000259" key="2">
    <source>
        <dbReference type="Pfam" id="PF17033"/>
    </source>
</evidence>
<feature type="domain" description="D,L-carboxypeptidase peptidase" evidence="2">
    <location>
        <begin position="20"/>
        <end position="255"/>
    </location>
</feature>
<feature type="region of interest" description="Disordered" evidence="1">
    <location>
        <begin position="432"/>
        <end position="459"/>
    </location>
</feature>
<sequence>MAFPAQARNPLDFHLVKLNGTESGPTLLVVGGIQGDEPGGFNAAGMLASNYTIRKGSVWVVPNLNFPSIIARSRGGFGDMNRKFAALHKDDPDYTTIQRIKEIILDPQVDFVLNLHDGSGFYRPAWESETRNPKRWGQCVIIDQTAIGAQPFGNLEEMALAAVSDANNALLIPGHAYHLKNTRTNEGDAEMEKTLTYFAITNGKPAFGVEASKEFKTATRAYYHIRVLESFMRQAGIEYERDFVLTPEGLEAAMNRNLHLAFHNGKLSLDMQDIRSVLRFVPLNRNAEREFSSSKPLLTMVNNGNAYRVYYGNTHLTQLVPQYFDFDDSLNALTILVDGKPHNATVGSIVPVGNVFEVAAQEGYRVNVIGYTHPRLTNEVDIPIRKADFLPGYSVDNAETHYRVEVYRGEKFAGMVMVRFDEAAAAALNNNNAAPRTEDGAPAQDLAGNGADSNDTLGW</sequence>
<keyword evidence="5" id="KW-1185">Reference proteome</keyword>